<reference evidence="1" key="1">
    <citation type="submission" date="2021-12" db="EMBL/GenBank/DDBJ databases">
        <authorList>
            <person name="King R."/>
        </authorList>
    </citation>
    <scope>NUCLEOTIDE SEQUENCE</scope>
</reference>
<dbReference type="AlphaFoldDB" id="A0A9P0BW20"/>
<dbReference type="Proteomes" id="UP001154114">
    <property type="component" value="Chromosome 27"/>
</dbReference>
<evidence type="ECO:0008006" key="3">
    <source>
        <dbReference type="Google" id="ProtNLM"/>
    </source>
</evidence>
<dbReference type="EMBL" id="LR824030">
    <property type="protein sequence ID" value="CAH0599089.1"/>
    <property type="molecule type" value="Genomic_DNA"/>
</dbReference>
<protein>
    <recommendedName>
        <fullName evidence="3">F-box domain-containing protein</fullName>
    </recommendedName>
</protein>
<dbReference type="OrthoDB" id="7419010at2759"/>
<evidence type="ECO:0000313" key="1">
    <source>
        <dbReference type="EMBL" id="CAH0599089.1"/>
    </source>
</evidence>
<dbReference type="SUPFAM" id="SSF52047">
    <property type="entry name" value="RNI-like"/>
    <property type="match status" value="1"/>
</dbReference>
<sequence>MNFLNLPVELGVMIFNYLDTSTKINVYNSCEQIRDYFASGFCHLENVVLSKSTLATVKTLDDSLFVNLGEHIRDLNLSGIQDLTVENLQPHISRFVNLKYLDITFTNIYLSDIAKVCPQNLKHIAINYFKTLCTYNDESINITCRQVFEDRQFEAVHFVVFEFDVSASPLLFLKGVPPINNLKLTVSDNYKDFVDLSRHQNLSTNVIDINFNKLTYIFRDCAVTHKMSRQLDGVSRLDFSQLEYIFIMYLEKILIYVSPIFSNIFTVTCNDLKVEIASYLPQNFMLDGNIVFKAWNKLTTTFDDIFFNKLLLEFKDFFPTYVCMHSKTKMRIINSPSNWYCIDNCDRFEKKLEDLPENVTLTDFCRRDGVVMRCRLPISLSKDLTTLRHLTFLRVNNIPLRKDFFTHLFNGCPKLATLDLYVEKHGMIRSYTQSLDKSFHLAKLKNFMLTSEDIEYEIIFDILSRCLTLENVHICEYERASNDEVTVNNIIVFIEKCVKLYSLFIEADMSGEGLTMMMAPLRITAQQLGRDHLCIDVCESYCGWNPFVDVFNPSPLHILN</sequence>
<name>A0A9P0BW20_CHRIL</name>
<accession>A0A9P0BW20</accession>
<keyword evidence="2" id="KW-1185">Reference proteome</keyword>
<dbReference type="InterPro" id="IPR032675">
    <property type="entry name" value="LRR_dom_sf"/>
</dbReference>
<evidence type="ECO:0000313" key="2">
    <source>
        <dbReference type="Proteomes" id="UP001154114"/>
    </source>
</evidence>
<proteinExistence type="predicted"/>
<organism evidence="1 2">
    <name type="scientific">Chrysodeixis includens</name>
    <name type="common">Soybean looper</name>
    <name type="synonym">Pseudoplusia includens</name>
    <dbReference type="NCBI Taxonomy" id="689277"/>
    <lineage>
        <taxon>Eukaryota</taxon>
        <taxon>Metazoa</taxon>
        <taxon>Ecdysozoa</taxon>
        <taxon>Arthropoda</taxon>
        <taxon>Hexapoda</taxon>
        <taxon>Insecta</taxon>
        <taxon>Pterygota</taxon>
        <taxon>Neoptera</taxon>
        <taxon>Endopterygota</taxon>
        <taxon>Lepidoptera</taxon>
        <taxon>Glossata</taxon>
        <taxon>Ditrysia</taxon>
        <taxon>Noctuoidea</taxon>
        <taxon>Noctuidae</taxon>
        <taxon>Plusiinae</taxon>
        <taxon>Chrysodeixis</taxon>
    </lineage>
</organism>
<gene>
    <name evidence="1" type="ORF">CINC_LOCUS8514</name>
</gene>
<dbReference type="Gene3D" id="3.80.10.10">
    <property type="entry name" value="Ribonuclease Inhibitor"/>
    <property type="match status" value="2"/>
</dbReference>